<evidence type="ECO:0000256" key="3">
    <source>
        <dbReference type="ARBA" id="ARBA00034483"/>
    </source>
</evidence>
<reference evidence="7" key="1">
    <citation type="submission" date="2010-08" db="EMBL/GenBank/DDBJ databases">
        <authorList>
            <consortium name="Caenorhabditis japonica Sequencing Consortium"/>
            <person name="Wilson R.K."/>
        </authorList>
    </citation>
    <scope>NUCLEOTIDE SEQUENCE [LARGE SCALE GENOMIC DNA]</scope>
    <source>
        <strain evidence="7">DF5081</strain>
    </source>
</reference>
<accession>A0A8R1HHD6</accession>
<comment type="similarity">
    <text evidence="3">Belongs to the UTX family.</text>
</comment>
<reference evidence="6" key="2">
    <citation type="submission" date="2022-06" db="UniProtKB">
        <authorList>
            <consortium name="EnsemblMetazoa"/>
        </authorList>
    </citation>
    <scope>IDENTIFICATION</scope>
    <source>
        <strain evidence="6">DF5081</strain>
    </source>
</reference>
<dbReference type="Gene3D" id="2.60.120.650">
    <property type="entry name" value="Cupin"/>
    <property type="match status" value="1"/>
</dbReference>
<organism evidence="6 7">
    <name type="scientific">Caenorhabditis japonica</name>
    <dbReference type="NCBI Taxonomy" id="281687"/>
    <lineage>
        <taxon>Eukaryota</taxon>
        <taxon>Metazoa</taxon>
        <taxon>Ecdysozoa</taxon>
        <taxon>Nematoda</taxon>
        <taxon>Chromadorea</taxon>
        <taxon>Rhabditida</taxon>
        <taxon>Rhabditina</taxon>
        <taxon>Rhabditomorpha</taxon>
        <taxon>Rhabditoidea</taxon>
        <taxon>Rhabditidae</taxon>
        <taxon>Peloderinae</taxon>
        <taxon>Caenorhabditis</taxon>
    </lineage>
</organism>
<comment type="subcellular location">
    <subcellularLocation>
        <location evidence="1">Nucleus</location>
    </subcellularLocation>
</comment>
<evidence type="ECO:0000313" key="6">
    <source>
        <dbReference type="EnsemblMetazoa" id="CJA01752a.1"/>
    </source>
</evidence>
<dbReference type="EnsemblMetazoa" id="CJA01752a.1">
    <property type="protein sequence ID" value="CJA01752a.1"/>
    <property type="gene ID" value="WBGene00120956"/>
</dbReference>
<evidence type="ECO:0000313" key="7">
    <source>
        <dbReference type="Proteomes" id="UP000005237"/>
    </source>
</evidence>
<proteinExistence type="inferred from homology"/>
<feature type="compositionally biased region" description="Low complexity" evidence="4">
    <location>
        <begin position="447"/>
        <end position="460"/>
    </location>
</feature>
<dbReference type="InterPro" id="IPR048562">
    <property type="entry name" value="KDM6A_B-like_C-hel"/>
</dbReference>
<protein>
    <submittedName>
        <fullName evidence="6">JmjC domain-containing protein</fullName>
    </submittedName>
</protein>
<dbReference type="Proteomes" id="UP000005237">
    <property type="component" value="Unassembled WGS sequence"/>
</dbReference>
<dbReference type="PANTHER" id="PTHR14017:SF29">
    <property type="entry name" value="LYSINE-SPECIFIC DEMETHYLASE JMJD-3.1"/>
    <property type="match status" value="1"/>
</dbReference>
<dbReference type="InterPro" id="IPR051630">
    <property type="entry name" value="Corepressor-Demethylase"/>
</dbReference>
<dbReference type="SUPFAM" id="SSF51197">
    <property type="entry name" value="Clavaminate synthase-like"/>
    <property type="match status" value="1"/>
</dbReference>
<dbReference type="PROSITE" id="PS51184">
    <property type="entry name" value="JMJC"/>
    <property type="match status" value="1"/>
</dbReference>
<dbReference type="GO" id="GO:0031490">
    <property type="term" value="F:chromatin DNA binding"/>
    <property type="evidence" value="ECO:0007669"/>
    <property type="project" value="TreeGrafter"/>
</dbReference>
<name>A0A8R1HHD6_CAEJA</name>
<dbReference type="Gene3D" id="1.20.58.1370">
    <property type="match status" value="1"/>
</dbReference>
<evidence type="ECO:0000256" key="2">
    <source>
        <dbReference type="ARBA" id="ARBA00023242"/>
    </source>
</evidence>
<dbReference type="GO" id="GO:0044666">
    <property type="term" value="C:MLL3/4 complex"/>
    <property type="evidence" value="ECO:0007669"/>
    <property type="project" value="TreeGrafter"/>
</dbReference>
<dbReference type="InterPro" id="IPR003347">
    <property type="entry name" value="JmjC_dom"/>
</dbReference>
<feature type="region of interest" description="Disordered" evidence="4">
    <location>
        <begin position="421"/>
        <end position="573"/>
    </location>
</feature>
<evidence type="ECO:0000259" key="5">
    <source>
        <dbReference type="PROSITE" id="PS51184"/>
    </source>
</evidence>
<feature type="compositionally biased region" description="Polar residues" evidence="4">
    <location>
        <begin position="482"/>
        <end position="492"/>
    </location>
</feature>
<keyword evidence="2" id="KW-0539">Nucleus</keyword>
<dbReference type="Pfam" id="PF02373">
    <property type="entry name" value="JmjC"/>
    <property type="match status" value="1"/>
</dbReference>
<feature type="compositionally biased region" description="Polar residues" evidence="4">
    <location>
        <begin position="424"/>
        <end position="434"/>
    </location>
</feature>
<dbReference type="AlphaFoldDB" id="A0A8R1HHD6"/>
<evidence type="ECO:0000256" key="4">
    <source>
        <dbReference type="SAM" id="MobiDB-lite"/>
    </source>
</evidence>
<dbReference type="Pfam" id="PF21322">
    <property type="entry name" value="KDM6_C-hel"/>
    <property type="match status" value="1"/>
</dbReference>
<keyword evidence="7" id="KW-1185">Reference proteome</keyword>
<feature type="compositionally biased region" description="Polar residues" evidence="4">
    <location>
        <begin position="55"/>
        <end position="67"/>
    </location>
</feature>
<feature type="compositionally biased region" description="Low complexity" evidence="4">
    <location>
        <begin position="92"/>
        <end position="102"/>
    </location>
</feature>
<feature type="domain" description="JmjC" evidence="5">
    <location>
        <begin position="923"/>
        <end position="1086"/>
    </location>
</feature>
<dbReference type="SMART" id="SM00558">
    <property type="entry name" value="JmjC"/>
    <property type="match status" value="1"/>
</dbReference>
<sequence>MYQHSRNTYYGFMNKRQNAVNCGEKVGWSRHDFDRLRFQTSKSLHCSPSHAARGEQTSPTSQDSLEMSSGRAPDPNPNPNNQDFEWGLPQRSNYSGGNGSANNQFSQFLGGFGLVNQPGFMRTPPSSFNQLSPSFHQAQLPFQNSQIPGSTSSLSPFRGQPAFQTPGSVHNGVNVNASCAPSEYSQFGRHSEVLAEQQLWSKNGNGEANHSSSLLMSPGVVNLISTIENASSSNQMPLEQIPLPPGSAFQPLAVPVVIRPERPGLPVSTNILQTTCSQNSTVIRKETASSGAFTMPVTQSAAITSSASSSAPKTEIKEEEKTFSSFLVTDFSKKFSPLSVSDQKPLSVFVPLTVECATQSTQTALSPAKPKLLSMTLGFSTVHSQSWPFISNDNLSPKNSGVAHDLYVKTSLHHIDEERGRACTSLTPSPTFKNGSFEKKKKKNGASLSYSESTSENSPRSSEEVVLATKEQGVQYDPDITWPSTSSKNSVRGYSPEPAASDHTHENSPNAESDNGEMGNEDEQIYSPRGPKRSRDSTSPPNDTDIDAKRARQEKTPKQLRRSLQRSINERKQEEARMRVEAAKARFKALSLEFLVQADLEHAMAQCASKYPEATVIKLKSWLEKKKESRKNPHYIRTDIGLDAVFPDHDDYRHCKQYLRDMCFGTAKMMPFRRRGARVPKNAPPFTLFGSLYQGTASTAAEVDQAAEKWFEKHSNDIYKKTESLDGPEIDKTVVEEEQKFYKEKYGDTQLDGFTGTDKNRLQAPVITLNNKEELESNDLKRILNSASITVVKNVCKAADIDTDIFQLDALVEMVPDLMMDCLYQNPQSADGNYNTEGTEQWKTSSWRYKKELSWFQAYMKKRFAKCEDSFAKMLNSCDYEKTEKMIMEEMLKEQGEILEAELDEDMPWSIFGTNIDMQDREAFAIQHANLDKLPEWLRPEFDGNLLNLIGEDVLGINTVQIYVKPPGSRTAAHMENSLMASINVNLGPGNCIWFAVPYEYWGEIYDMVKKRKCNYFDQDYWPNEQELRDAGIPVMKFEQKPDELVYVNTGCFHWVQAAGYCVNVSWNVGQPTFTQLSISMIAHSHNILNKYMHHVPIIKIAWEIAKRKLYLDNEDISNVIRSIMIRSMAHAKWYEKEVRRRKKNKIYKPHELEFSIPAVIRCHQCGAEMFHVVKWYLGNAHVSSTAICNGCTNIK</sequence>
<dbReference type="GO" id="GO:0071558">
    <property type="term" value="F:histone H3K27me2/H3K27me3 demethylase activity"/>
    <property type="evidence" value="ECO:0007669"/>
    <property type="project" value="TreeGrafter"/>
</dbReference>
<dbReference type="GO" id="GO:0010468">
    <property type="term" value="P:regulation of gene expression"/>
    <property type="evidence" value="ECO:0007669"/>
    <property type="project" value="TreeGrafter"/>
</dbReference>
<feature type="compositionally biased region" description="Basic and acidic residues" evidence="4">
    <location>
        <begin position="546"/>
        <end position="557"/>
    </location>
</feature>
<dbReference type="PANTHER" id="PTHR14017">
    <property type="entry name" value="LYSINE-SPECIFIC DEMETHYLASE"/>
    <property type="match status" value="1"/>
</dbReference>
<dbReference type="GO" id="GO:0000978">
    <property type="term" value="F:RNA polymerase II cis-regulatory region sequence-specific DNA binding"/>
    <property type="evidence" value="ECO:0007669"/>
    <property type="project" value="TreeGrafter"/>
</dbReference>
<feature type="region of interest" description="Disordered" evidence="4">
    <location>
        <begin position="44"/>
        <end position="102"/>
    </location>
</feature>
<evidence type="ECO:0000256" key="1">
    <source>
        <dbReference type="ARBA" id="ARBA00004123"/>
    </source>
</evidence>